<evidence type="ECO:0000256" key="1">
    <source>
        <dbReference type="PIRSR" id="PIRSR640198-1"/>
    </source>
</evidence>
<dbReference type="Proteomes" id="UP000823890">
    <property type="component" value="Unassembled WGS sequence"/>
</dbReference>
<dbReference type="AlphaFoldDB" id="A0A9D2NN30"/>
<dbReference type="SUPFAM" id="SSF140931">
    <property type="entry name" value="Fic-like"/>
    <property type="match status" value="1"/>
</dbReference>
<gene>
    <name evidence="5" type="ORF">H9758_06840</name>
</gene>
<keyword evidence="2" id="KW-0547">Nucleotide-binding</keyword>
<feature type="active site" evidence="1">
    <location>
        <position position="176"/>
    </location>
</feature>
<feature type="binding site" evidence="2">
    <location>
        <begin position="180"/>
        <end position="187"/>
    </location>
    <ligand>
        <name>ATP</name>
        <dbReference type="ChEBI" id="CHEBI:30616"/>
    </ligand>
</feature>
<dbReference type="InterPro" id="IPR036597">
    <property type="entry name" value="Fido-like_dom_sf"/>
</dbReference>
<sequence>MPLFDNENRILQIETEKEEIFQHLENPLIIQPFTEDFARRFSWSTNAIEGNTLSLEETIAVIDYDEVRSNHTYSEYTDAKNVYYAIQKMLLPFAKKAIDEEWIKQANGYIRHMQGEYRETTVYIGNLSEAVYYPPDPQDVPAFMKDWIRETNIEAATVKEIFEKIAASHVRFERIHPFSDGNGRTGRMIINQQLINSGFLPVSIPPTGKYREAFRRYDKREDLSEMVYVLLKSEQESFDRVRSLALKLSKDREKQKKEKKHMQNR</sequence>
<dbReference type="PROSITE" id="PS51459">
    <property type="entry name" value="FIDO"/>
    <property type="match status" value="1"/>
</dbReference>
<feature type="domain" description="Fido" evidence="4">
    <location>
        <begin position="98"/>
        <end position="232"/>
    </location>
</feature>
<reference evidence="5" key="1">
    <citation type="journal article" date="2021" name="PeerJ">
        <title>Extensive microbial diversity within the chicken gut microbiome revealed by metagenomics and culture.</title>
        <authorList>
            <person name="Gilroy R."/>
            <person name="Ravi A."/>
            <person name="Getino M."/>
            <person name="Pursley I."/>
            <person name="Horton D.L."/>
            <person name="Alikhan N.F."/>
            <person name="Baker D."/>
            <person name="Gharbi K."/>
            <person name="Hall N."/>
            <person name="Watson M."/>
            <person name="Adriaenssens E.M."/>
            <person name="Foster-Nyarko E."/>
            <person name="Jarju S."/>
            <person name="Secka A."/>
            <person name="Antonio M."/>
            <person name="Oren A."/>
            <person name="Chaudhuri R.R."/>
            <person name="La Ragione R."/>
            <person name="Hildebrand F."/>
            <person name="Pallen M.J."/>
        </authorList>
    </citation>
    <scope>NUCLEOTIDE SEQUENCE</scope>
    <source>
        <strain evidence="5">ChiW19-954</strain>
    </source>
</reference>
<keyword evidence="2" id="KW-0067">ATP-binding</keyword>
<evidence type="ECO:0000313" key="6">
    <source>
        <dbReference type="Proteomes" id="UP000823890"/>
    </source>
</evidence>
<comment type="caution">
    <text evidence="5">The sequence shown here is derived from an EMBL/GenBank/DDBJ whole genome shotgun (WGS) entry which is preliminary data.</text>
</comment>
<dbReference type="GO" id="GO:0005524">
    <property type="term" value="F:ATP binding"/>
    <property type="evidence" value="ECO:0007669"/>
    <property type="project" value="UniProtKB-KW"/>
</dbReference>
<organism evidence="5 6">
    <name type="scientific">Candidatus Mediterraneibacter faecipullorum</name>
    <dbReference type="NCBI Taxonomy" id="2838670"/>
    <lineage>
        <taxon>Bacteria</taxon>
        <taxon>Bacillati</taxon>
        <taxon>Bacillota</taxon>
        <taxon>Clostridia</taxon>
        <taxon>Lachnospirales</taxon>
        <taxon>Lachnospiraceae</taxon>
        <taxon>Mediterraneibacter</taxon>
    </lineage>
</organism>
<name>A0A9D2NN30_9FIRM</name>
<protein>
    <submittedName>
        <fullName evidence="5">Fic family protein</fullName>
    </submittedName>
</protein>
<dbReference type="PANTHER" id="PTHR13504">
    <property type="entry name" value="FIDO DOMAIN-CONTAINING PROTEIN DDB_G0283145"/>
    <property type="match status" value="1"/>
</dbReference>
<accession>A0A9D2NN30</accession>
<evidence type="ECO:0000313" key="5">
    <source>
        <dbReference type="EMBL" id="HJC34298.1"/>
    </source>
</evidence>
<reference evidence="5" key="2">
    <citation type="submission" date="2021-04" db="EMBL/GenBank/DDBJ databases">
        <authorList>
            <person name="Gilroy R."/>
        </authorList>
    </citation>
    <scope>NUCLEOTIDE SEQUENCE</scope>
    <source>
        <strain evidence="5">ChiW19-954</strain>
    </source>
</reference>
<evidence type="ECO:0000256" key="2">
    <source>
        <dbReference type="PIRSR" id="PIRSR640198-2"/>
    </source>
</evidence>
<dbReference type="InterPro" id="IPR003812">
    <property type="entry name" value="Fido"/>
</dbReference>
<evidence type="ECO:0000259" key="4">
    <source>
        <dbReference type="PROSITE" id="PS51459"/>
    </source>
</evidence>
<dbReference type="PANTHER" id="PTHR13504:SF38">
    <property type="entry name" value="FIDO DOMAIN-CONTAINING PROTEIN"/>
    <property type="match status" value="1"/>
</dbReference>
<proteinExistence type="predicted"/>
<evidence type="ECO:0000256" key="3">
    <source>
        <dbReference type="PIRSR" id="PIRSR640198-3"/>
    </source>
</evidence>
<feature type="site" description="Important for autoinhibition of adenylyltransferase activity" evidence="3">
    <location>
        <position position="49"/>
    </location>
</feature>
<dbReference type="InterPro" id="IPR040198">
    <property type="entry name" value="Fido_containing"/>
</dbReference>
<dbReference type="Pfam" id="PF02661">
    <property type="entry name" value="Fic"/>
    <property type="match status" value="1"/>
</dbReference>
<dbReference type="Gene3D" id="1.10.3290.10">
    <property type="entry name" value="Fido-like domain"/>
    <property type="match status" value="1"/>
</dbReference>
<dbReference type="EMBL" id="DWWO01000086">
    <property type="protein sequence ID" value="HJC34298.1"/>
    <property type="molecule type" value="Genomic_DNA"/>
</dbReference>